<dbReference type="PANTHER" id="PTHR32071">
    <property type="entry name" value="TRANSCRIPTIONAL REGULATORY PROTEIN"/>
    <property type="match status" value="1"/>
</dbReference>
<dbReference type="SUPFAM" id="SSF46689">
    <property type="entry name" value="Homeodomain-like"/>
    <property type="match status" value="1"/>
</dbReference>
<dbReference type="PANTHER" id="PTHR32071:SF122">
    <property type="entry name" value="SIGMA FACTOR"/>
    <property type="match status" value="1"/>
</dbReference>
<dbReference type="PROSITE" id="PS50045">
    <property type="entry name" value="SIGMA54_INTERACT_4"/>
    <property type="match status" value="1"/>
</dbReference>
<dbReference type="GO" id="GO:0043565">
    <property type="term" value="F:sequence-specific DNA binding"/>
    <property type="evidence" value="ECO:0007669"/>
    <property type="project" value="InterPro"/>
</dbReference>
<dbReference type="EMBL" id="CP002593">
    <property type="protein sequence ID" value="AEA24646.1"/>
    <property type="molecule type" value="Genomic_DNA"/>
</dbReference>
<sequence>MLHAGCPGRHQDAHVRTGGVPRQGRPPPAGVPRQVVASWRRSVESGVDPGELVSDYDPGLDFGSRLVHCARPVIEQLADQIADIPVCVALTDDRARLLVRRDTTPWVGRLADDNYFAAGFDYAEGRVGTNGVGTVLESGESLHVVGAEHFVERLQPYACAGAPVRDPVTGRIEGVLDISCETRYSSPVLHSLVRTAAARIQDNLLSDRDEAQRVLFETYSRLDARSRHAVLAVGTRAVVANAAMQTLLDPHDLQALQDHMRFVMRRARSFDDVVSLPSGAQVRLRARVVELGADVAGLVGTVALVREVDGPAAVGSVAARLDGTPPGDGRSPAWRTARDGVADALRAGRALLVVGEPGSGRTRLLTDLAGRRSGPGADVVAAADVTARPAGALARIRSLDGGTLLVLRDVDALTPAALGILDEVVADLLAAGRPVAATAATPPRHDGLLARFRSSVTVPPLRARVVDLPELVATILGELAPHREVGVSAEAMRTLARHGWPGNVAELRAALAAALDRRPVGTIEVADLPGSCQSMPRSALRAVDRVERDAIVDALRAVGGNRVAAAAALGLARSTLYRKIRQYGITG</sequence>
<evidence type="ECO:0000259" key="6">
    <source>
        <dbReference type="PROSITE" id="PS50045"/>
    </source>
</evidence>
<keyword evidence="4" id="KW-0804">Transcription</keyword>
<dbReference type="Pfam" id="PF25601">
    <property type="entry name" value="AAA_lid_14"/>
    <property type="match status" value="1"/>
</dbReference>
<dbReference type="SUPFAM" id="SSF52540">
    <property type="entry name" value="P-loop containing nucleoside triphosphate hydrolases"/>
    <property type="match status" value="1"/>
</dbReference>
<keyword evidence="1" id="KW-0547">Nucleotide-binding</keyword>
<keyword evidence="8" id="KW-1185">Reference proteome</keyword>
<evidence type="ECO:0000256" key="1">
    <source>
        <dbReference type="ARBA" id="ARBA00022741"/>
    </source>
</evidence>
<dbReference type="InterPro" id="IPR009057">
    <property type="entry name" value="Homeodomain-like_sf"/>
</dbReference>
<dbReference type="GO" id="GO:0005524">
    <property type="term" value="F:ATP binding"/>
    <property type="evidence" value="ECO:0007669"/>
    <property type="project" value="UniProtKB-KW"/>
</dbReference>
<feature type="domain" description="Sigma-54 factor interaction" evidence="6">
    <location>
        <begin position="357"/>
        <end position="516"/>
    </location>
</feature>
<dbReference type="InterPro" id="IPR027417">
    <property type="entry name" value="P-loop_NTPase"/>
</dbReference>
<dbReference type="HOGENOM" id="CLU_000445_8_12_11"/>
<gene>
    <name evidence="7" type="ordered locus">Psed_2442</name>
</gene>
<dbReference type="InterPro" id="IPR029016">
    <property type="entry name" value="GAF-like_dom_sf"/>
</dbReference>
<evidence type="ECO:0000256" key="4">
    <source>
        <dbReference type="ARBA" id="ARBA00023163"/>
    </source>
</evidence>
<organism evidence="7 8">
    <name type="scientific">Pseudonocardia dioxanivorans (strain ATCC 55486 / DSM 44775 / JCM 13855 / CB1190)</name>
    <dbReference type="NCBI Taxonomy" id="675635"/>
    <lineage>
        <taxon>Bacteria</taxon>
        <taxon>Bacillati</taxon>
        <taxon>Actinomycetota</taxon>
        <taxon>Actinomycetes</taxon>
        <taxon>Pseudonocardiales</taxon>
        <taxon>Pseudonocardiaceae</taxon>
        <taxon>Pseudonocardia</taxon>
    </lineage>
</organism>
<dbReference type="KEGG" id="pdx:Psed_2442"/>
<reference evidence="7 8" key="1">
    <citation type="journal article" date="2011" name="J. Bacteriol.">
        <title>Genome sequence of the 1,4-dioxane-degrading Pseudonocardia dioxanivorans strain CB1190.</title>
        <authorList>
            <person name="Sales C.M."/>
            <person name="Mahendra S."/>
            <person name="Grostern A."/>
            <person name="Parales R.E."/>
            <person name="Goodwin L.A."/>
            <person name="Woyke T."/>
            <person name="Nolan M."/>
            <person name="Lapidus A."/>
            <person name="Chertkov O."/>
            <person name="Ovchinnikova G."/>
            <person name="Sczyrba A."/>
            <person name="Alvarez-Cohen L."/>
        </authorList>
    </citation>
    <scope>NUCLEOTIDE SEQUENCE [LARGE SCALE GENOMIC DNA]</scope>
    <source>
        <strain evidence="8">ATCC 55486 / DSM 44775 / JCM 13855 / CB1190</strain>
    </source>
</reference>
<keyword evidence="2" id="KW-0067">ATP-binding</keyword>
<dbReference type="GO" id="GO:0006355">
    <property type="term" value="P:regulation of DNA-templated transcription"/>
    <property type="evidence" value="ECO:0007669"/>
    <property type="project" value="InterPro"/>
</dbReference>
<dbReference type="STRING" id="675635.Psed_2442"/>
<dbReference type="InterPro" id="IPR058031">
    <property type="entry name" value="AAA_lid_NorR"/>
</dbReference>
<evidence type="ECO:0000313" key="8">
    <source>
        <dbReference type="Proteomes" id="UP000007809"/>
    </source>
</evidence>
<protein>
    <submittedName>
        <fullName evidence="7">GAF modulated sigma54 specific transcriptional regulator, Fis family</fullName>
    </submittedName>
</protein>
<dbReference type="eggNOG" id="COG3284">
    <property type="taxonomic scope" value="Bacteria"/>
</dbReference>
<dbReference type="Gene3D" id="3.30.450.40">
    <property type="match status" value="1"/>
</dbReference>
<dbReference type="InterPro" id="IPR002078">
    <property type="entry name" value="Sigma_54_int"/>
</dbReference>
<evidence type="ECO:0000256" key="3">
    <source>
        <dbReference type="ARBA" id="ARBA00023015"/>
    </source>
</evidence>
<dbReference type="Proteomes" id="UP000007809">
    <property type="component" value="Chromosome"/>
</dbReference>
<keyword evidence="3" id="KW-0805">Transcription regulation</keyword>
<dbReference type="Gene3D" id="1.10.10.60">
    <property type="entry name" value="Homeodomain-like"/>
    <property type="match status" value="1"/>
</dbReference>
<dbReference type="Pfam" id="PF02954">
    <property type="entry name" value="HTH_8"/>
    <property type="match status" value="1"/>
</dbReference>
<dbReference type="Gene3D" id="1.10.8.60">
    <property type="match status" value="1"/>
</dbReference>
<accession>F4CX15</accession>
<feature type="region of interest" description="Disordered" evidence="5">
    <location>
        <begin position="1"/>
        <end position="32"/>
    </location>
</feature>
<evidence type="ECO:0000256" key="5">
    <source>
        <dbReference type="SAM" id="MobiDB-lite"/>
    </source>
</evidence>
<dbReference type="PRINTS" id="PR01590">
    <property type="entry name" value="HTHFIS"/>
</dbReference>
<evidence type="ECO:0000256" key="2">
    <source>
        <dbReference type="ARBA" id="ARBA00022840"/>
    </source>
</evidence>
<name>F4CX15_PSEUX</name>
<dbReference type="InterPro" id="IPR002197">
    <property type="entry name" value="HTH_Fis"/>
</dbReference>
<dbReference type="AlphaFoldDB" id="F4CX15"/>
<proteinExistence type="predicted"/>
<evidence type="ECO:0000313" key="7">
    <source>
        <dbReference type="EMBL" id="AEA24646.1"/>
    </source>
</evidence>